<dbReference type="Proteomes" id="UP000237631">
    <property type="component" value="Unassembled WGS sequence"/>
</dbReference>
<feature type="region of interest" description="Disordered" evidence="1">
    <location>
        <begin position="884"/>
        <end position="903"/>
    </location>
</feature>
<sequence>MLLARSNMSFLPGNSVPAVDFGTGDIDWQWDSDDDQKDSRLTEYTADHKQTHLSTPMELDLPEASGPRFNRLRGSLDLKRPYSMIETKAPQNITKRRKIDMPPAPQRSSVSLLSESVDAKSRMPLGTSSASARPAFRRTTNRPFVEVESDDSDDEAASPPAPAPASPPKHLSHGSSRILESNADKTLAESAAWRKEAQKKKQAAQQKALKDGSKQRKTSEHRFASSSTLKDHGESSRLRPTEMLGPRLQTLPGAKARPSSKPLAQDVITIDSDSESSPQPRRSKTRKPTKSSTRHMSSARHKTSEQHSRSDAPNTGQAELAPWSDRLQHFKKEHSVVASSAPQSTIRPSIETPDVASSIEKADDRRKRIDAEGTKNFEARMALELERSRETAKTVAEQQRKQRQREADAALRHQRDEETRARLAQKAKARQAAIELQRQREQERQRKQEADDKLNKDHADQLRRTREENLKKKAEADAKRQREKAEEERRREAERTRSIEQKKAELAKRPSILDEQAKQQRDERIRQKQERAARNRQAEQEDNSVDELIVEEAPKPKYKSVTATARGLELNSKLVAEEDDGGTEIYTSTPALPSTPLSLNSAAGVKAIELASKLPSSSSARTNHERALGEILDEDAKLVQWKDTGDQWPAIVVKYEELTGNKRSADTLRRRYRQVSNALSEANVGLMLKQRMYRGEEDARREVNRLIHGQWPPPAKEVPGKDAAKGPNTKLTRRQIPQDSLPAPGEILPIDALLVRWRRDGMYWSNVMKNYETIAGLRKGEDALRARFNELDRSLEDANVFHDEIEALSIDAPGARAKVNGKVWHVWPPVIKPQQTPRTEIPEARPRGRAPKFGPFGSGSGPQRLEPLSRPAVTIQPLPQLIEDSDTEDFSPHPRPRIGGKTINNEVFGDWMQPRDGDAVEVDDSASTLEFSDDYESDIDETDPGDCYYFVWRVYRRESAAEDAEAEVDITDIDWQECGTTYEDLDEANDAAEQETKLVLPGGLDFRNVELSTDKVIHGGCSEFTLSSAEVGILQVKVDVCVRLPHDRILPKTKKGWIGANIYYVTTRTTTTTTKKSDENPSETITEKYIREGPITGTFTSHLHHANSRSANIFAERMLAKTVDLRLNRIEKMRKVDELLQNMQWDEKVGGEKFYGKHETPEKGRVFEVWTEVARLAGPRNHFQFSKASKKDKERGW</sequence>
<feature type="compositionally biased region" description="Basic and acidic residues" evidence="1">
    <location>
        <begin position="326"/>
        <end position="335"/>
    </location>
</feature>
<feature type="compositionally biased region" description="Basic and acidic residues" evidence="1">
    <location>
        <begin position="360"/>
        <end position="421"/>
    </location>
</feature>
<comment type="caution">
    <text evidence="2">The sequence shown here is derived from an EMBL/GenBank/DDBJ whole genome shotgun (WGS) entry which is preliminary data.</text>
</comment>
<keyword evidence="3" id="KW-1185">Reference proteome</keyword>
<protein>
    <submittedName>
        <fullName evidence="2">Uncharacterized protein</fullName>
    </submittedName>
</protein>
<organism evidence="2 3">
    <name type="scientific">Cercospora berteroae</name>
    <dbReference type="NCBI Taxonomy" id="357750"/>
    <lineage>
        <taxon>Eukaryota</taxon>
        <taxon>Fungi</taxon>
        <taxon>Dikarya</taxon>
        <taxon>Ascomycota</taxon>
        <taxon>Pezizomycotina</taxon>
        <taxon>Dothideomycetes</taxon>
        <taxon>Dothideomycetidae</taxon>
        <taxon>Mycosphaerellales</taxon>
        <taxon>Mycosphaerellaceae</taxon>
        <taxon>Cercospora</taxon>
    </lineage>
</organism>
<feature type="compositionally biased region" description="Basic and acidic residues" evidence="1">
    <location>
        <begin position="437"/>
        <end position="539"/>
    </location>
</feature>
<gene>
    <name evidence="2" type="ORF">CBER1_09459</name>
</gene>
<feature type="region of interest" description="Disordered" evidence="1">
    <location>
        <begin position="841"/>
        <end position="867"/>
    </location>
</feature>
<feature type="compositionally biased region" description="Polar residues" evidence="1">
    <location>
        <begin position="337"/>
        <end position="347"/>
    </location>
</feature>
<evidence type="ECO:0000313" key="3">
    <source>
        <dbReference type="Proteomes" id="UP000237631"/>
    </source>
</evidence>
<accession>A0A2S6CNN4</accession>
<feature type="compositionally biased region" description="Basic residues" evidence="1">
    <location>
        <begin position="281"/>
        <end position="301"/>
    </location>
</feature>
<evidence type="ECO:0000256" key="1">
    <source>
        <dbReference type="SAM" id="MobiDB-lite"/>
    </source>
</evidence>
<dbReference type="AlphaFoldDB" id="A0A2S6CNN4"/>
<dbReference type="OrthoDB" id="3647232at2759"/>
<proteinExistence type="predicted"/>
<reference evidence="3" key="1">
    <citation type="journal article" date="2017" name="bioRxiv">
        <title>Conservation of a gene cluster reveals novel cercosporin biosynthetic mechanisms and extends production to the genus Colletotrichum.</title>
        <authorList>
            <person name="de Jonge R."/>
            <person name="Ebert M.K."/>
            <person name="Huitt-Roehl C.R."/>
            <person name="Pal P."/>
            <person name="Suttle J.C."/>
            <person name="Spanner R.E."/>
            <person name="Neubauer J.D."/>
            <person name="Jurick W.M.II."/>
            <person name="Stott K.A."/>
            <person name="Secor G.A."/>
            <person name="Thomma B.P.H.J."/>
            <person name="Van de Peer Y."/>
            <person name="Townsend C.A."/>
            <person name="Bolton M.D."/>
        </authorList>
    </citation>
    <scope>NUCLEOTIDE SEQUENCE [LARGE SCALE GENOMIC DNA]</scope>
    <source>
        <strain evidence="3">CBS538.71</strain>
    </source>
</reference>
<dbReference type="EMBL" id="PNEN01000024">
    <property type="protein sequence ID" value="PPJ61355.1"/>
    <property type="molecule type" value="Genomic_DNA"/>
</dbReference>
<evidence type="ECO:0000313" key="2">
    <source>
        <dbReference type="EMBL" id="PPJ61355.1"/>
    </source>
</evidence>
<feature type="compositionally biased region" description="Basic and acidic residues" evidence="1">
    <location>
        <begin position="182"/>
        <end position="196"/>
    </location>
</feature>
<feature type="region of interest" description="Disordered" evidence="1">
    <location>
        <begin position="87"/>
        <end position="545"/>
    </location>
</feature>
<name>A0A2S6CNN4_9PEZI</name>
<feature type="compositionally biased region" description="Acidic residues" evidence="1">
    <location>
        <begin position="147"/>
        <end position="156"/>
    </location>
</feature>
<feature type="compositionally biased region" description="Basic and acidic residues" evidence="1">
    <location>
        <begin position="208"/>
        <end position="240"/>
    </location>
</feature>
<feature type="region of interest" description="Disordered" evidence="1">
    <location>
        <begin position="47"/>
        <end position="68"/>
    </location>
</feature>